<dbReference type="OrthoDB" id="70846at2759"/>
<dbReference type="EMBL" id="KI913129">
    <property type="protein sequence ID" value="ETV78676.1"/>
    <property type="molecule type" value="Genomic_DNA"/>
</dbReference>
<protein>
    <recommendedName>
        <fullName evidence="6">RanBP2-type domain-containing protein</fullName>
    </recommendedName>
</protein>
<name>W4GHB6_APHAT</name>
<feature type="compositionally biased region" description="Polar residues" evidence="5">
    <location>
        <begin position="10"/>
        <end position="22"/>
    </location>
</feature>
<evidence type="ECO:0000256" key="1">
    <source>
        <dbReference type="ARBA" id="ARBA00022723"/>
    </source>
</evidence>
<dbReference type="GO" id="GO:0008270">
    <property type="term" value="F:zinc ion binding"/>
    <property type="evidence" value="ECO:0007669"/>
    <property type="project" value="UniProtKB-KW"/>
</dbReference>
<proteinExistence type="predicted"/>
<evidence type="ECO:0000259" key="6">
    <source>
        <dbReference type="PROSITE" id="PS50199"/>
    </source>
</evidence>
<evidence type="ECO:0000256" key="2">
    <source>
        <dbReference type="ARBA" id="ARBA00022771"/>
    </source>
</evidence>
<dbReference type="PROSITE" id="PS50199">
    <property type="entry name" value="ZF_RANBP2_2"/>
    <property type="match status" value="1"/>
</dbReference>
<keyword evidence="2 4" id="KW-0863">Zinc-finger</keyword>
<feature type="domain" description="RanBP2-type" evidence="6">
    <location>
        <begin position="65"/>
        <end position="94"/>
    </location>
</feature>
<dbReference type="VEuPathDB" id="FungiDB:H257_07530"/>
<dbReference type="SMART" id="SM00547">
    <property type="entry name" value="ZnF_RBZ"/>
    <property type="match status" value="3"/>
</dbReference>
<gene>
    <name evidence="7" type="ORF">H257_07530</name>
</gene>
<keyword evidence="3" id="KW-0862">Zinc</keyword>
<evidence type="ECO:0000256" key="4">
    <source>
        <dbReference type="PROSITE-ProRule" id="PRU00322"/>
    </source>
</evidence>
<sequence length="371" mass="40499">MPQLNHRRSAQGSLESSYTTAESPPIDDDIDGSSCPACTFINKPSSALCAMCEQFIGPPAHTIHSDGSWSCGSCDHHNENGMHECYYCDAPYVSAVASAVPLTIFCSRCGVRNSGTSGACISCNHTLLSRLESLKHEWTDTANFVARDLGLHVHVRCPGCMTVCAVPASACFRCGACHTCFAAPTVGDVTSFHVARLTRSLSSSVRSLFHTSDHPPPRPRSKPTALNQSFFWRLFQPSDSSDESDDDKPLFGSPRRNPPPSSADNARTIPVGIRLPQTPHVHRTDSHGVEYNHLPPPPSRQVPVHVMDSYVAPRKSDAIPTSFERDWDLRRMSSSAEEEAKQELDDDDDVLALTVSHTGGFHVSHAHTVHF</sequence>
<organism evidence="7">
    <name type="scientific">Aphanomyces astaci</name>
    <name type="common">Crayfish plague agent</name>
    <dbReference type="NCBI Taxonomy" id="112090"/>
    <lineage>
        <taxon>Eukaryota</taxon>
        <taxon>Sar</taxon>
        <taxon>Stramenopiles</taxon>
        <taxon>Oomycota</taxon>
        <taxon>Saprolegniomycetes</taxon>
        <taxon>Saprolegniales</taxon>
        <taxon>Verrucalvaceae</taxon>
        <taxon>Aphanomyces</taxon>
    </lineage>
</organism>
<feature type="region of interest" description="Disordered" evidence="5">
    <location>
        <begin position="238"/>
        <end position="272"/>
    </location>
</feature>
<dbReference type="PROSITE" id="PS01358">
    <property type="entry name" value="ZF_RANBP2_1"/>
    <property type="match status" value="1"/>
</dbReference>
<dbReference type="AlphaFoldDB" id="W4GHB6"/>
<dbReference type="InterPro" id="IPR036443">
    <property type="entry name" value="Znf_RanBP2_sf"/>
</dbReference>
<dbReference type="SUPFAM" id="SSF90209">
    <property type="entry name" value="Ran binding protein zinc finger-like"/>
    <property type="match status" value="1"/>
</dbReference>
<accession>W4GHB6</accession>
<dbReference type="InterPro" id="IPR001876">
    <property type="entry name" value="Znf_RanBP2"/>
</dbReference>
<dbReference type="RefSeq" id="XP_009831395.1">
    <property type="nucleotide sequence ID" value="XM_009833093.1"/>
</dbReference>
<dbReference type="GeneID" id="20809526"/>
<feature type="region of interest" description="Disordered" evidence="5">
    <location>
        <begin position="1"/>
        <end position="25"/>
    </location>
</feature>
<evidence type="ECO:0000313" key="7">
    <source>
        <dbReference type="EMBL" id="ETV78676.1"/>
    </source>
</evidence>
<reference evidence="7" key="1">
    <citation type="submission" date="2013-12" db="EMBL/GenBank/DDBJ databases">
        <title>The Genome Sequence of Aphanomyces astaci APO3.</title>
        <authorList>
            <consortium name="The Broad Institute Genomics Platform"/>
            <person name="Russ C."/>
            <person name="Tyler B."/>
            <person name="van West P."/>
            <person name="Dieguez-Uribeondo J."/>
            <person name="Young S.K."/>
            <person name="Zeng Q."/>
            <person name="Gargeya S."/>
            <person name="Fitzgerald M."/>
            <person name="Abouelleil A."/>
            <person name="Alvarado L."/>
            <person name="Chapman S.B."/>
            <person name="Gainer-Dewar J."/>
            <person name="Goldberg J."/>
            <person name="Griggs A."/>
            <person name="Gujja S."/>
            <person name="Hansen M."/>
            <person name="Howarth C."/>
            <person name="Imamovic A."/>
            <person name="Ireland A."/>
            <person name="Larimer J."/>
            <person name="McCowan C."/>
            <person name="Murphy C."/>
            <person name="Pearson M."/>
            <person name="Poon T.W."/>
            <person name="Priest M."/>
            <person name="Roberts A."/>
            <person name="Saif S."/>
            <person name="Shea T."/>
            <person name="Sykes S."/>
            <person name="Wortman J."/>
            <person name="Nusbaum C."/>
            <person name="Birren B."/>
        </authorList>
    </citation>
    <scope>NUCLEOTIDE SEQUENCE [LARGE SCALE GENOMIC DNA]</scope>
    <source>
        <strain evidence="7">APO3</strain>
    </source>
</reference>
<evidence type="ECO:0000256" key="3">
    <source>
        <dbReference type="ARBA" id="ARBA00022833"/>
    </source>
</evidence>
<dbReference type="Gene3D" id="2.30.30.380">
    <property type="entry name" value="Zn-finger domain of Sec23/24"/>
    <property type="match status" value="1"/>
</dbReference>
<keyword evidence="1" id="KW-0479">Metal-binding</keyword>
<evidence type="ECO:0000256" key="5">
    <source>
        <dbReference type="SAM" id="MobiDB-lite"/>
    </source>
</evidence>